<evidence type="ECO:0000256" key="2">
    <source>
        <dbReference type="ARBA" id="ARBA00022574"/>
    </source>
</evidence>
<feature type="region of interest" description="Disordered" evidence="5">
    <location>
        <begin position="563"/>
        <end position="590"/>
    </location>
</feature>
<dbReference type="Pfam" id="PF00400">
    <property type="entry name" value="WD40"/>
    <property type="match status" value="1"/>
</dbReference>
<evidence type="ECO:0000313" key="6">
    <source>
        <dbReference type="EMBL" id="KAG0269260.1"/>
    </source>
</evidence>
<evidence type="ECO:0000256" key="5">
    <source>
        <dbReference type="SAM" id="MobiDB-lite"/>
    </source>
</evidence>
<keyword evidence="2 4" id="KW-0853">WD repeat</keyword>
<comment type="caution">
    <text evidence="6">The sequence shown here is derived from an EMBL/GenBank/DDBJ whole genome shotgun (WGS) entry which is preliminary data.</text>
</comment>
<feature type="compositionally biased region" description="Polar residues" evidence="5">
    <location>
        <begin position="1"/>
        <end position="10"/>
    </location>
</feature>
<dbReference type="InterPro" id="IPR040323">
    <property type="entry name" value="EIPR1"/>
</dbReference>
<dbReference type="InterPro" id="IPR036322">
    <property type="entry name" value="WD40_repeat_dom_sf"/>
</dbReference>
<reference evidence="6" key="1">
    <citation type="journal article" date="2020" name="Fungal Divers.">
        <title>Resolving the Mortierellaceae phylogeny through synthesis of multi-gene phylogenetics and phylogenomics.</title>
        <authorList>
            <person name="Vandepol N."/>
            <person name="Liber J."/>
            <person name="Desiro A."/>
            <person name="Na H."/>
            <person name="Kennedy M."/>
            <person name="Barry K."/>
            <person name="Grigoriev I.V."/>
            <person name="Miller A.N."/>
            <person name="O'Donnell K."/>
            <person name="Stajich J.E."/>
            <person name="Bonito G."/>
        </authorList>
    </citation>
    <scope>NUCLEOTIDE SEQUENCE</scope>
    <source>
        <strain evidence="6">BC1065</strain>
    </source>
</reference>
<evidence type="ECO:0008006" key="8">
    <source>
        <dbReference type="Google" id="ProtNLM"/>
    </source>
</evidence>
<dbReference type="SUPFAM" id="SSF50978">
    <property type="entry name" value="WD40 repeat-like"/>
    <property type="match status" value="1"/>
</dbReference>
<keyword evidence="3" id="KW-0677">Repeat</keyword>
<feature type="region of interest" description="Disordered" evidence="5">
    <location>
        <begin position="1"/>
        <end position="65"/>
    </location>
</feature>
<feature type="region of interest" description="Disordered" evidence="5">
    <location>
        <begin position="381"/>
        <end position="413"/>
    </location>
</feature>
<sequence>MTSETGTSDLLAQPPAIPRSTKPGRNTPLPVYTTPPTSRSTSPSNAVSSWPPGESLTPSRPLSDGRLESSYHQILDDQKYFTAFAQSPSQAEPILAIASAAKSNNRIYFYDYASLRLATGSKVEPLTLKASLPHPTPIYSLAWSSSHMLTGGANGVVQLFQVDSAALSSSDPSQSLLLKDSFQTLQPNKLSESPGTYVATTTRVNRVQFAPDPSLFLTVAGASVSLWNVHRPFVPEHRSCITSQAIYAAQLAPYPDSSLYAFGGMDRQLRIMDWRQGSGDSEATLLAEAHRGPIRDIQWSPYIPYWLASCGDDGQIKVWDLRFQSRAMVELGEYGQGFYQSLAWSNTHCDIISSSSRDRAFQVWKLGIQWSLDEDEFVAGSGTGATRPGSSRMRPLSGGHLASPSSNSNSISSSSAATAAMTLELAKLGTMRRSVADVSSLSAASHSMSHLPHYQGVGYNSKVASGSHHKVVKGTQVAIVRDMSDASIAQIVSSNQDPGTFLTVTSAGVLATHTLRPSTLDTLAPHRDPGNNYSREYGVERSLYHRNLTDVCDQLLDWVRSGEHEEDNDKKTKWKGGPGDKEAKSSQGHAHINPREMLDMMMNLPPAGLSSNSWKLARTSAPTTPVSPAYPAGDQLQVPHQQDGDTLSPRRRRFSAQVISTDRSRSRSPSAKSINNEMALLCDQKLDPAHLAAFIEDFERYTLKQLPPGFPMRLATRPLPTNLERQIANVTKHAQFVKLARSRQAHALVERFDEISDMALRDPVTMDIASLSQIMSCVMDWDHVQGLRMARTLVGLLSSPPASHNASVKTAADAGEDAPWWALVHMALFPTVFDRSMVHCGPEAYEGFKAVRASGRRQMLERLTLTFNESKRRSFTSLRTPVLQDFETAQSLIARSGSITTILDMIDFEIQVQSILAREPHSIPAHIVLELFHPTEYQESKMTISQQAMSIYFDAASLTGQWGDYFETIQRILRDFSFVILDSQGQPNDWLSSSIKANDEARMAVSSLLTPPSPAHPPLLPVFHGQGSPPSTLMTSPMSMSNYSNSTSPSASQDAHHGLRQSSSSVPSLPPPPPPPAMISHFLWAHFDRFGLPALRSQLGQLLDLPPQVLMETHPIVFESWIMALGRLIKVWWGGDKVPSSVAGSNGEGGERGGGAGAFGSSPGATMSMSMSTTTTTTTTDSDGGDGSMTLVAAALGGAPMAKVVLARRQLEFQFDALAGRFFQRIAVCPANPEQTRANAERQANSLMDQLRSNGLLKRKHQHENPVPEADRLYQALVGFLRAGSIGAQ</sequence>
<dbReference type="GO" id="GO:0016567">
    <property type="term" value="P:protein ubiquitination"/>
    <property type="evidence" value="ECO:0007669"/>
    <property type="project" value="TreeGrafter"/>
</dbReference>
<evidence type="ECO:0000256" key="4">
    <source>
        <dbReference type="PROSITE-ProRule" id="PRU00221"/>
    </source>
</evidence>
<proteinExistence type="inferred from homology"/>
<dbReference type="Gene3D" id="2.130.10.10">
    <property type="entry name" value="YVTN repeat-like/Quinoprotein amine dehydrogenase"/>
    <property type="match status" value="1"/>
</dbReference>
<feature type="region of interest" description="Disordered" evidence="5">
    <location>
        <begin position="618"/>
        <end position="672"/>
    </location>
</feature>
<feature type="compositionally biased region" description="Low complexity" evidence="5">
    <location>
        <begin position="1159"/>
        <end position="1182"/>
    </location>
</feature>
<feature type="repeat" description="WD" evidence="4">
    <location>
        <begin position="287"/>
        <end position="329"/>
    </location>
</feature>
<feature type="region of interest" description="Disordered" evidence="5">
    <location>
        <begin position="1016"/>
        <end position="1073"/>
    </location>
</feature>
<dbReference type="InterPro" id="IPR001680">
    <property type="entry name" value="WD40_rpt"/>
</dbReference>
<feature type="compositionally biased region" description="Low complexity" evidence="5">
    <location>
        <begin position="402"/>
        <end position="413"/>
    </location>
</feature>
<dbReference type="InterPro" id="IPR019775">
    <property type="entry name" value="WD40_repeat_CS"/>
</dbReference>
<keyword evidence="7" id="KW-1185">Reference proteome</keyword>
<dbReference type="SMART" id="SM00320">
    <property type="entry name" value="WD40"/>
    <property type="match status" value="4"/>
</dbReference>
<dbReference type="PROSITE" id="PS50082">
    <property type="entry name" value="WD_REPEATS_2"/>
    <property type="match status" value="1"/>
</dbReference>
<name>A0A9P6QHV9_9FUNG</name>
<feature type="compositionally biased region" description="Gly residues" evidence="5">
    <location>
        <begin position="1146"/>
        <end position="1158"/>
    </location>
</feature>
<gene>
    <name evidence="6" type="ORF">DFQ27_004322</name>
</gene>
<accession>A0A9P6QHV9</accession>
<dbReference type="OrthoDB" id="361494at2759"/>
<dbReference type="Proteomes" id="UP000807716">
    <property type="component" value="Unassembled WGS sequence"/>
</dbReference>
<dbReference type="EMBL" id="JAAAJB010000030">
    <property type="protein sequence ID" value="KAG0269260.1"/>
    <property type="molecule type" value="Genomic_DNA"/>
</dbReference>
<dbReference type="InterPro" id="IPR015943">
    <property type="entry name" value="WD40/YVTN_repeat-like_dom_sf"/>
</dbReference>
<protein>
    <recommendedName>
        <fullName evidence="8">WD40 repeat-like protein</fullName>
    </recommendedName>
</protein>
<evidence type="ECO:0000256" key="1">
    <source>
        <dbReference type="ARBA" id="ARBA00005672"/>
    </source>
</evidence>
<evidence type="ECO:0000256" key="3">
    <source>
        <dbReference type="ARBA" id="ARBA00022737"/>
    </source>
</evidence>
<dbReference type="PROSITE" id="PS50294">
    <property type="entry name" value="WD_REPEATS_REGION"/>
    <property type="match status" value="1"/>
</dbReference>
<comment type="similarity">
    <text evidence="1">Belongs to the WD repeat EIPR1 family.</text>
</comment>
<dbReference type="PANTHER" id="PTHR14205:SF15">
    <property type="entry name" value="EARP AND GARP COMPLEX-INTERACTING PROTEIN 1"/>
    <property type="match status" value="1"/>
</dbReference>
<feature type="region of interest" description="Disordered" evidence="5">
    <location>
        <begin position="1143"/>
        <end position="1186"/>
    </location>
</feature>
<dbReference type="PROSITE" id="PS00678">
    <property type="entry name" value="WD_REPEATS_1"/>
    <property type="match status" value="1"/>
</dbReference>
<evidence type="ECO:0000313" key="7">
    <source>
        <dbReference type="Proteomes" id="UP000807716"/>
    </source>
</evidence>
<feature type="compositionally biased region" description="Low complexity" evidence="5">
    <location>
        <begin position="34"/>
        <end position="44"/>
    </location>
</feature>
<feature type="compositionally biased region" description="Polar residues" evidence="5">
    <location>
        <begin position="657"/>
        <end position="672"/>
    </location>
</feature>
<feature type="compositionally biased region" description="Low complexity" evidence="5">
    <location>
        <begin position="1028"/>
        <end position="1052"/>
    </location>
</feature>
<dbReference type="PANTHER" id="PTHR14205">
    <property type="entry name" value="WD-REPEAT PROTEIN"/>
    <property type="match status" value="1"/>
</dbReference>
<organism evidence="6 7">
    <name type="scientific">Actinomortierella ambigua</name>
    <dbReference type="NCBI Taxonomy" id="1343610"/>
    <lineage>
        <taxon>Eukaryota</taxon>
        <taxon>Fungi</taxon>
        <taxon>Fungi incertae sedis</taxon>
        <taxon>Mucoromycota</taxon>
        <taxon>Mortierellomycotina</taxon>
        <taxon>Mortierellomycetes</taxon>
        <taxon>Mortierellales</taxon>
        <taxon>Mortierellaceae</taxon>
        <taxon>Actinomortierella</taxon>
    </lineage>
</organism>